<protein>
    <submittedName>
        <fullName evidence="1">Uncharacterized protein</fullName>
    </submittedName>
</protein>
<evidence type="ECO:0000313" key="2">
    <source>
        <dbReference type="Proteomes" id="UP000752696"/>
    </source>
</evidence>
<proteinExistence type="predicted"/>
<dbReference type="AlphaFoldDB" id="A0A6V7GXA9"/>
<dbReference type="EMBL" id="CAJDYZ010001591">
    <property type="protein sequence ID" value="CAD1468981.1"/>
    <property type="molecule type" value="Genomic_DNA"/>
</dbReference>
<sequence length="92" mass="10163">GFAEPWTHLRAFGRVTQLETGSHAWMLIAIADFILPSPILKVEGSCQFSMPPRRGIPRMLAIGGSIFFVGKLGISADNETKFVEDYRGGWIP</sequence>
<comment type="caution">
    <text evidence="1">The sequence shown here is derived from an EMBL/GenBank/DDBJ whole genome shotgun (WGS) entry which is preliminary data.</text>
</comment>
<gene>
    <name evidence="1" type="ORF">MHI_LOCUS89201</name>
</gene>
<accession>A0A6V7GXA9</accession>
<name>A0A6V7GXA9_9HYME</name>
<reference evidence="1" key="1">
    <citation type="submission" date="2020-07" db="EMBL/GenBank/DDBJ databases">
        <authorList>
            <person name="Nazaruddin N."/>
        </authorList>
    </citation>
    <scope>NUCLEOTIDE SEQUENCE</scope>
</reference>
<organism evidence="1 2">
    <name type="scientific">Heterotrigona itama</name>
    <dbReference type="NCBI Taxonomy" id="395501"/>
    <lineage>
        <taxon>Eukaryota</taxon>
        <taxon>Metazoa</taxon>
        <taxon>Ecdysozoa</taxon>
        <taxon>Arthropoda</taxon>
        <taxon>Hexapoda</taxon>
        <taxon>Insecta</taxon>
        <taxon>Pterygota</taxon>
        <taxon>Neoptera</taxon>
        <taxon>Endopterygota</taxon>
        <taxon>Hymenoptera</taxon>
        <taxon>Apocrita</taxon>
        <taxon>Aculeata</taxon>
        <taxon>Apoidea</taxon>
        <taxon>Anthophila</taxon>
        <taxon>Apidae</taxon>
        <taxon>Heterotrigona</taxon>
    </lineage>
</organism>
<feature type="non-terminal residue" evidence="1">
    <location>
        <position position="1"/>
    </location>
</feature>
<keyword evidence="2" id="KW-1185">Reference proteome</keyword>
<evidence type="ECO:0000313" key="1">
    <source>
        <dbReference type="EMBL" id="CAD1468981.1"/>
    </source>
</evidence>
<dbReference type="Proteomes" id="UP000752696">
    <property type="component" value="Unassembled WGS sequence"/>
</dbReference>